<organism evidence="1 2">
    <name type="scientific">Colwellia psychrerythraea (strain 34H / ATCC BAA-681)</name>
    <name type="common">Vibrio psychroerythus</name>
    <dbReference type="NCBI Taxonomy" id="167879"/>
    <lineage>
        <taxon>Bacteria</taxon>
        <taxon>Pseudomonadati</taxon>
        <taxon>Pseudomonadota</taxon>
        <taxon>Gammaproteobacteria</taxon>
        <taxon>Alteromonadales</taxon>
        <taxon>Colwelliaceae</taxon>
        <taxon>Colwellia</taxon>
    </lineage>
</organism>
<dbReference type="HOGENOM" id="CLU_3250012_0_0_6"/>
<dbReference type="EMBL" id="CP000083">
    <property type="protein sequence ID" value="AAZ26039.1"/>
    <property type="molecule type" value="Genomic_DNA"/>
</dbReference>
<dbReference type="Proteomes" id="UP000000547">
    <property type="component" value="Chromosome"/>
</dbReference>
<proteinExistence type="predicted"/>
<dbReference type="STRING" id="167879.CPS_1975"/>
<name>Q483R1_COLP3</name>
<accession>Q483R1</accession>
<evidence type="ECO:0000313" key="1">
    <source>
        <dbReference type="EMBL" id="AAZ26039.1"/>
    </source>
</evidence>
<gene>
    <name evidence="1" type="ordered locus">CPS_1975</name>
</gene>
<dbReference type="AlphaFoldDB" id="Q483R1"/>
<sequence>MSLIIYLNYREYLAPITNKAQDSKKFLIIDICFNYRLNIETN</sequence>
<evidence type="ECO:0000313" key="2">
    <source>
        <dbReference type="Proteomes" id="UP000000547"/>
    </source>
</evidence>
<dbReference type="KEGG" id="cps:CPS_1975"/>
<reference evidence="1" key="1">
    <citation type="journal article" date="2005" name="Proc. Natl. Acad. Sci. U.S.A.">
        <title>The psychrophilic lifestyle as revealed by the genome sequence of Colwellia psychrerythraea 34H through genomic and proteomic analyses.</title>
        <authorList>
            <person name="Methe B.A."/>
            <person name="Nelson K.E."/>
            <person name="Deming J.W."/>
            <person name="Momen B."/>
            <person name="Melamud E."/>
            <person name="Zhang X."/>
            <person name="Moult J."/>
            <person name="Madupu R."/>
            <person name="Nelson W.C."/>
            <person name="Dodson R.J."/>
            <person name="Brinkac L.M."/>
            <person name="Daugherty S.C."/>
            <person name="Durkin A.S."/>
            <person name="DeBoy R.T."/>
            <person name="Kolonay J.F."/>
            <person name="Sullivan S.A."/>
            <person name="Zhou L."/>
            <person name="Davidsen T.M."/>
            <person name="Wu M."/>
            <person name="Huston A.L."/>
            <person name="Lewis M."/>
            <person name="Weaver B."/>
            <person name="Weidman J.F."/>
            <person name="Khouri H."/>
            <person name="Utterback T.R."/>
            <person name="Feldblyum T.V."/>
            <person name="Fraser C.M."/>
        </authorList>
    </citation>
    <scope>NUCLEOTIDE SEQUENCE [LARGE SCALE GENOMIC DNA]</scope>
    <source>
        <strain evidence="1">34H</strain>
    </source>
</reference>
<protein>
    <submittedName>
        <fullName evidence="1">Uncharacterized protein</fullName>
    </submittedName>
</protein>